<sequence>MRNIILASHGSLAEGMLSAVRMIVGSTQGIAAYGLDAYKTPQDIYQLLKEQIEQNQDQEYILLCDINGGSVHNQLMHLCIFPKVYLMTGMTLSVVLELLLTQDHGNTEELLRKTMENARKNILLFNYQSVKSEIDKGIEDDKLW</sequence>
<dbReference type="InterPro" id="IPR051471">
    <property type="entry name" value="Bacterial_PTS_sugar_comp"/>
</dbReference>
<protein>
    <submittedName>
        <fullName evidence="3">PTS mannose transporter subunit IIB</fullName>
    </submittedName>
</protein>
<dbReference type="InterPro" id="IPR036662">
    <property type="entry name" value="PTS_EIIA_man-typ_sf"/>
</dbReference>
<comment type="caution">
    <text evidence="3">The sequence shown here is derived from an EMBL/GenBank/DDBJ whole genome shotgun (WGS) entry which is preliminary data.</text>
</comment>
<gene>
    <name evidence="3" type="ORF">CIAN88_13005</name>
</gene>
<proteinExistence type="predicted"/>
<dbReference type="EMBL" id="JQIF01000054">
    <property type="protein sequence ID" value="KGJ52748.1"/>
    <property type="molecule type" value="Genomic_DNA"/>
</dbReference>
<dbReference type="Proteomes" id="UP000030008">
    <property type="component" value="Unassembled WGS sequence"/>
</dbReference>
<dbReference type="GO" id="GO:0009401">
    <property type="term" value="P:phosphoenolpyruvate-dependent sugar phosphotransferase system"/>
    <property type="evidence" value="ECO:0007669"/>
    <property type="project" value="InterPro"/>
</dbReference>
<accession>A0A099I784</accession>
<organism evidence="3 4">
    <name type="scientific">Clostridium innocuum</name>
    <dbReference type="NCBI Taxonomy" id="1522"/>
    <lineage>
        <taxon>Bacteria</taxon>
        <taxon>Bacillati</taxon>
        <taxon>Bacillota</taxon>
        <taxon>Clostridia</taxon>
        <taxon>Eubacteriales</taxon>
        <taxon>Clostridiaceae</taxon>
        <taxon>Clostridium</taxon>
    </lineage>
</organism>
<evidence type="ECO:0000256" key="1">
    <source>
        <dbReference type="ARBA" id="ARBA00022679"/>
    </source>
</evidence>
<dbReference type="SUPFAM" id="SSF53062">
    <property type="entry name" value="PTS system fructose IIA component-like"/>
    <property type="match status" value="1"/>
</dbReference>
<dbReference type="RefSeq" id="WP_044905829.1">
    <property type="nucleotide sequence ID" value="NZ_JQIF01000054.1"/>
</dbReference>
<reference evidence="3 4" key="1">
    <citation type="submission" date="2014-08" db="EMBL/GenBank/DDBJ databases">
        <title>Clostridium innocuum, an unnegligible vancomycin-resistant pathogen causing extra-intestinal infections.</title>
        <authorList>
            <person name="Feng Y."/>
            <person name="Chiu C.-H."/>
        </authorList>
    </citation>
    <scope>NUCLEOTIDE SEQUENCE [LARGE SCALE GENOMIC DNA]</scope>
    <source>
        <strain evidence="3 4">AN88</strain>
    </source>
</reference>
<evidence type="ECO:0000313" key="4">
    <source>
        <dbReference type="Proteomes" id="UP000030008"/>
    </source>
</evidence>
<dbReference type="AlphaFoldDB" id="A0A099I784"/>
<dbReference type="GO" id="GO:0016740">
    <property type="term" value="F:transferase activity"/>
    <property type="evidence" value="ECO:0007669"/>
    <property type="project" value="UniProtKB-KW"/>
</dbReference>
<feature type="domain" description="PTS EIIA type-4" evidence="2">
    <location>
        <begin position="1"/>
        <end position="122"/>
    </location>
</feature>
<dbReference type="InterPro" id="IPR004701">
    <property type="entry name" value="PTS_EIIA_man-typ"/>
</dbReference>
<evidence type="ECO:0000313" key="3">
    <source>
        <dbReference type="EMBL" id="KGJ52748.1"/>
    </source>
</evidence>
<dbReference type="Pfam" id="PF03610">
    <property type="entry name" value="EIIA-man"/>
    <property type="match status" value="1"/>
</dbReference>
<dbReference type="PROSITE" id="PS51096">
    <property type="entry name" value="PTS_EIIA_TYPE_4"/>
    <property type="match status" value="1"/>
</dbReference>
<dbReference type="Gene3D" id="3.40.50.510">
    <property type="entry name" value="Phosphotransferase system, mannose-type IIA component"/>
    <property type="match status" value="1"/>
</dbReference>
<keyword evidence="1" id="KW-0808">Transferase</keyword>
<dbReference type="GO" id="GO:0016020">
    <property type="term" value="C:membrane"/>
    <property type="evidence" value="ECO:0007669"/>
    <property type="project" value="InterPro"/>
</dbReference>
<dbReference type="PANTHER" id="PTHR33799">
    <property type="entry name" value="PTS PERMEASE-RELATED-RELATED"/>
    <property type="match status" value="1"/>
</dbReference>
<name>A0A099I784_CLOIN</name>
<evidence type="ECO:0000259" key="2">
    <source>
        <dbReference type="PROSITE" id="PS51096"/>
    </source>
</evidence>
<dbReference type="PANTHER" id="PTHR33799:SF1">
    <property type="entry name" value="PTS SYSTEM MANNOSE-SPECIFIC EIIAB COMPONENT-RELATED"/>
    <property type="match status" value="1"/>
</dbReference>